<dbReference type="InterPro" id="IPR003594">
    <property type="entry name" value="HATPase_dom"/>
</dbReference>
<keyword evidence="13" id="KW-1185">Reference proteome</keyword>
<comment type="caution">
    <text evidence="12">The sequence shown here is derived from an EMBL/GenBank/DDBJ whole genome shotgun (WGS) entry which is preliminary data.</text>
</comment>
<dbReference type="GO" id="GO:0016020">
    <property type="term" value="C:membrane"/>
    <property type="evidence" value="ECO:0007669"/>
    <property type="project" value="InterPro"/>
</dbReference>
<evidence type="ECO:0000256" key="6">
    <source>
        <dbReference type="ARBA" id="ARBA00022777"/>
    </source>
</evidence>
<dbReference type="Pfam" id="PF07730">
    <property type="entry name" value="HisKA_3"/>
    <property type="match status" value="1"/>
</dbReference>
<evidence type="ECO:0000256" key="2">
    <source>
        <dbReference type="ARBA" id="ARBA00012438"/>
    </source>
</evidence>
<keyword evidence="8" id="KW-0902">Two-component regulatory system</keyword>
<evidence type="ECO:0000256" key="8">
    <source>
        <dbReference type="ARBA" id="ARBA00023012"/>
    </source>
</evidence>
<dbReference type="Pfam" id="PF02518">
    <property type="entry name" value="HATPase_c"/>
    <property type="match status" value="1"/>
</dbReference>
<proteinExistence type="predicted"/>
<dbReference type="InterPro" id="IPR011712">
    <property type="entry name" value="Sig_transdc_His_kin_sub3_dim/P"/>
</dbReference>
<keyword evidence="4" id="KW-0808">Transferase</keyword>
<feature type="transmembrane region" description="Helical" evidence="9">
    <location>
        <begin position="173"/>
        <end position="194"/>
    </location>
</feature>
<keyword evidence="3" id="KW-0597">Phosphoprotein</keyword>
<evidence type="ECO:0000256" key="5">
    <source>
        <dbReference type="ARBA" id="ARBA00022741"/>
    </source>
</evidence>
<accession>A0A255HCU6</accession>
<dbReference type="GO" id="GO:0046983">
    <property type="term" value="F:protein dimerization activity"/>
    <property type="evidence" value="ECO:0007669"/>
    <property type="project" value="InterPro"/>
</dbReference>
<feature type="domain" description="Histidine kinase/HSP90-like ATPase" evidence="10">
    <location>
        <begin position="334"/>
        <end position="407"/>
    </location>
</feature>
<keyword evidence="9" id="KW-0472">Membrane</keyword>
<dbReference type="InterPro" id="IPR050482">
    <property type="entry name" value="Sensor_HK_TwoCompSys"/>
</dbReference>
<dbReference type="CDD" id="cd16917">
    <property type="entry name" value="HATPase_UhpB-NarQ-NarX-like"/>
    <property type="match status" value="1"/>
</dbReference>
<dbReference type="OrthoDB" id="227596at2"/>
<feature type="domain" description="Signal transduction histidine kinase subgroup 3 dimerisation and phosphoacceptor" evidence="11">
    <location>
        <begin position="226"/>
        <end position="291"/>
    </location>
</feature>
<evidence type="ECO:0000259" key="11">
    <source>
        <dbReference type="Pfam" id="PF07730"/>
    </source>
</evidence>
<evidence type="ECO:0000256" key="7">
    <source>
        <dbReference type="ARBA" id="ARBA00022840"/>
    </source>
</evidence>
<evidence type="ECO:0000313" key="13">
    <source>
        <dbReference type="Proteomes" id="UP000216311"/>
    </source>
</evidence>
<comment type="catalytic activity">
    <reaction evidence="1">
        <text>ATP + protein L-histidine = ADP + protein N-phospho-L-histidine.</text>
        <dbReference type="EC" id="2.7.13.3"/>
    </reaction>
</comment>
<evidence type="ECO:0000256" key="1">
    <source>
        <dbReference type="ARBA" id="ARBA00000085"/>
    </source>
</evidence>
<reference evidence="12 13" key="1">
    <citation type="submission" date="2017-07" db="EMBL/GenBank/DDBJ databases">
        <title>Draft whole genome sequences of clinical Proprionibacteriaceae strains.</title>
        <authorList>
            <person name="Bernier A.-M."/>
            <person name="Bernard K."/>
            <person name="Domingo M.-C."/>
        </authorList>
    </citation>
    <scope>NUCLEOTIDE SEQUENCE [LARGE SCALE GENOMIC DNA]</scope>
    <source>
        <strain evidence="12 13">NML 130396</strain>
    </source>
</reference>
<dbReference type="GO" id="GO:0005524">
    <property type="term" value="F:ATP binding"/>
    <property type="evidence" value="ECO:0007669"/>
    <property type="project" value="UniProtKB-KW"/>
</dbReference>
<gene>
    <name evidence="12" type="ORF">CGZ93_04930</name>
</gene>
<dbReference type="GO" id="GO:0000155">
    <property type="term" value="F:phosphorelay sensor kinase activity"/>
    <property type="evidence" value="ECO:0007669"/>
    <property type="project" value="InterPro"/>
</dbReference>
<keyword evidence="9" id="KW-0812">Transmembrane</keyword>
<dbReference type="InterPro" id="IPR036890">
    <property type="entry name" value="HATPase_C_sf"/>
</dbReference>
<keyword evidence="9" id="KW-1133">Transmembrane helix</keyword>
<evidence type="ECO:0000256" key="9">
    <source>
        <dbReference type="SAM" id="Phobius"/>
    </source>
</evidence>
<evidence type="ECO:0000256" key="3">
    <source>
        <dbReference type="ARBA" id="ARBA00022553"/>
    </source>
</evidence>
<dbReference type="Gene3D" id="1.20.5.1930">
    <property type="match status" value="1"/>
</dbReference>
<feature type="transmembrane region" description="Helical" evidence="9">
    <location>
        <begin position="147"/>
        <end position="166"/>
    </location>
</feature>
<evidence type="ECO:0000259" key="10">
    <source>
        <dbReference type="Pfam" id="PF02518"/>
    </source>
</evidence>
<keyword evidence="7" id="KW-0067">ATP-binding</keyword>
<dbReference type="PANTHER" id="PTHR24421:SF10">
    <property type="entry name" value="NITRATE_NITRITE SENSOR PROTEIN NARQ"/>
    <property type="match status" value="1"/>
</dbReference>
<name>A0A255HCU6_9ACTN</name>
<dbReference type="AlphaFoldDB" id="A0A255HCU6"/>
<evidence type="ECO:0000256" key="4">
    <source>
        <dbReference type="ARBA" id="ARBA00022679"/>
    </source>
</evidence>
<dbReference type="PANTHER" id="PTHR24421">
    <property type="entry name" value="NITRATE/NITRITE SENSOR PROTEIN NARX-RELATED"/>
    <property type="match status" value="1"/>
</dbReference>
<dbReference type="Gene3D" id="3.30.565.10">
    <property type="entry name" value="Histidine kinase-like ATPase, C-terminal domain"/>
    <property type="match status" value="1"/>
</dbReference>
<dbReference type="Proteomes" id="UP000216311">
    <property type="component" value="Unassembled WGS sequence"/>
</dbReference>
<sequence>MVRRSSWSQCGRAAGAGGPVLGHHFRGGVVTPVMTVSSLQPRTLVGMGLSRRMLVLLDVLVGVLSLINLLSVLSATAPTRWTTPAGVAGSLLTAGCWLSWRLRPRHLWLQLLVVAAALAALGGGGAVPLLLTLLAICLVVADAGLGQGVVGLLFFAAVGAVAMYLWGRDWESILLESVAAAVLGGLGLVLGQLLRELESERRTNLRLVTELRARHDVEKELMLADERSRSARELHDGLGHRLTLIGMSLEYAERVRESAPEQAFAEVGRARQQASEALAYMRRWVRALNPPRETDLSGIAAFEAIADSFRGTGLTVRIRQTGSECPLGREASLFAYRLVQEGLTNVLRHSGADEVEITVHWQQEGIRIELEDNGAESGAPELSGAEPGFGLRSLAERAEQLGGGFSARVAERGVRLSGVVPAGAGR</sequence>
<dbReference type="EC" id="2.7.13.3" evidence="2"/>
<keyword evidence="6" id="KW-0418">Kinase</keyword>
<feature type="transmembrane region" description="Helical" evidence="9">
    <location>
        <begin position="81"/>
        <end position="100"/>
    </location>
</feature>
<protein>
    <recommendedName>
        <fullName evidence="2">histidine kinase</fullName>
        <ecNumber evidence="2">2.7.13.3</ecNumber>
    </recommendedName>
</protein>
<keyword evidence="5" id="KW-0547">Nucleotide-binding</keyword>
<organism evidence="12 13">
    <name type="scientific">Enemella dayhoffiae</name>
    <dbReference type="NCBI Taxonomy" id="2016507"/>
    <lineage>
        <taxon>Bacteria</taxon>
        <taxon>Bacillati</taxon>
        <taxon>Actinomycetota</taxon>
        <taxon>Actinomycetes</taxon>
        <taxon>Propionibacteriales</taxon>
        <taxon>Propionibacteriaceae</taxon>
        <taxon>Enemella</taxon>
    </lineage>
</organism>
<dbReference type="EMBL" id="NMVQ01000005">
    <property type="protein sequence ID" value="OYO24164.1"/>
    <property type="molecule type" value="Genomic_DNA"/>
</dbReference>
<dbReference type="SUPFAM" id="SSF55874">
    <property type="entry name" value="ATPase domain of HSP90 chaperone/DNA topoisomerase II/histidine kinase"/>
    <property type="match status" value="1"/>
</dbReference>
<evidence type="ECO:0000313" key="12">
    <source>
        <dbReference type="EMBL" id="OYO24164.1"/>
    </source>
</evidence>
<feature type="transmembrane region" description="Helical" evidence="9">
    <location>
        <begin position="54"/>
        <end position="75"/>
    </location>
</feature>
<feature type="transmembrane region" description="Helical" evidence="9">
    <location>
        <begin position="112"/>
        <end position="141"/>
    </location>
</feature>